<feature type="compositionally biased region" description="Basic and acidic residues" evidence="8">
    <location>
        <begin position="1016"/>
        <end position="1025"/>
    </location>
</feature>
<evidence type="ECO:0000256" key="6">
    <source>
        <dbReference type="PROSITE-ProRule" id="PRU00841"/>
    </source>
</evidence>
<dbReference type="SUPFAM" id="SSF50346">
    <property type="entry name" value="PRC-barrel domain"/>
    <property type="match status" value="1"/>
</dbReference>
<evidence type="ECO:0000256" key="1">
    <source>
        <dbReference type="ARBA" id="ARBA00004245"/>
    </source>
</evidence>
<feature type="compositionally biased region" description="Basic and acidic residues" evidence="8">
    <location>
        <begin position="1486"/>
        <end position="1504"/>
    </location>
</feature>
<feature type="compositionally biased region" description="Polar residues" evidence="8">
    <location>
        <begin position="1135"/>
        <end position="1157"/>
    </location>
</feature>
<feature type="compositionally biased region" description="Acidic residues" evidence="8">
    <location>
        <begin position="680"/>
        <end position="691"/>
    </location>
</feature>
<keyword evidence="2" id="KW-0963">Cytoplasm</keyword>
<comment type="domain">
    <text evidence="6">The CKK domain binds microtubules.</text>
</comment>
<feature type="compositionally biased region" description="Basic and acidic residues" evidence="8">
    <location>
        <begin position="1529"/>
        <end position="1593"/>
    </location>
</feature>
<dbReference type="InterPro" id="IPR001715">
    <property type="entry name" value="CH_dom"/>
</dbReference>
<dbReference type="CDD" id="cd22249">
    <property type="entry name" value="UDM1_RNF168_RNF169-like"/>
    <property type="match status" value="1"/>
</dbReference>
<feature type="region of interest" description="Disordered" evidence="8">
    <location>
        <begin position="347"/>
        <end position="369"/>
    </location>
</feature>
<feature type="coiled-coil region" evidence="7">
    <location>
        <begin position="939"/>
        <end position="966"/>
    </location>
</feature>
<dbReference type="GO" id="GO:0031175">
    <property type="term" value="P:neuron projection development"/>
    <property type="evidence" value="ECO:0007669"/>
    <property type="project" value="InterPro"/>
</dbReference>
<dbReference type="InterPro" id="IPR022613">
    <property type="entry name" value="CH_CAMSAP_2"/>
</dbReference>
<feature type="region of interest" description="Disordered" evidence="8">
    <location>
        <begin position="1474"/>
        <end position="1664"/>
    </location>
</feature>
<feature type="compositionally biased region" description="Polar residues" evidence="8">
    <location>
        <begin position="347"/>
        <end position="362"/>
    </location>
</feature>
<feature type="region of interest" description="Disordered" evidence="8">
    <location>
        <begin position="1380"/>
        <end position="1454"/>
    </location>
</feature>
<dbReference type="Pfam" id="PF25532">
    <property type="entry name" value="CH_CAMSAP2_N"/>
    <property type="match status" value="1"/>
</dbReference>
<dbReference type="InterPro" id="IPR058042">
    <property type="entry name" value="CAMSAP_N"/>
</dbReference>
<dbReference type="EMBL" id="JAODUP010000032">
    <property type="protein sequence ID" value="KAK2167112.1"/>
    <property type="molecule type" value="Genomic_DNA"/>
</dbReference>
<comment type="subcellular location">
    <subcellularLocation>
        <location evidence="1">Cytoplasm</location>
        <location evidence="1">Cytoskeleton</location>
    </subcellularLocation>
</comment>
<dbReference type="GO" id="GO:0030507">
    <property type="term" value="F:spectrin binding"/>
    <property type="evidence" value="ECO:0007669"/>
    <property type="project" value="InterPro"/>
</dbReference>
<organism evidence="11 12">
    <name type="scientific">Paralvinella palmiformis</name>
    <dbReference type="NCBI Taxonomy" id="53620"/>
    <lineage>
        <taxon>Eukaryota</taxon>
        <taxon>Metazoa</taxon>
        <taxon>Spiralia</taxon>
        <taxon>Lophotrochozoa</taxon>
        <taxon>Annelida</taxon>
        <taxon>Polychaeta</taxon>
        <taxon>Sedentaria</taxon>
        <taxon>Canalipalpata</taxon>
        <taxon>Terebellida</taxon>
        <taxon>Terebelliformia</taxon>
        <taxon>Alvinellidae</taxon>
        <taxon>Paralvinella</taxon>
    </lineage>
</organism>
<evidence type="ECO:0000256" key="5">
    <source>
        <dbReference type="ARBA" id="ARBA00023212"/>
    </source>
</evidence>
<proteinExistence type="inferred from homology"/>
<evidence type="ECO:0000259" key="9">
    <source>
        <dbReference type="PROSITE" id="PS50021"/>
    </source>
</evidence>
<feature type="compositionally biased region" description="Low complexity" evidence="8">
    <location>
        <begin position="1421"/>
        <end position="1447"/>
    </location>
</feature>
<dbReference type="GO" id="GO:0031122">
    <property type="term" value="P:cytoplasmic microtubule organization"/>
    <property type="evidence" value="ECO:0007669"/>
    <property type="project" value="TreeGrafter"/>
</dbReference>
<dbReference type="Pfam" id="PF11971">
    <property type="entry name" value="CAMSAP_CH"/>
    <property type="match status" value="1"/>
</dbReference>
<dbReference type="SUPFAM" id="SSF47576">
    <property type="entry name" value="Calponin-homology domain, CH-domain"/>
    <property type="match status" value="1"/>
</dbReference>
<feature type="domain" description="CKK" evidence="10">
    <location>
        <begin position="1727"/>
        <end position="1862"/>
    </location>
</feature>
<comment type="caution">
    <text evidence="11">The sequence shown here is derived from an EMBL/GenBank/DDBJ whole genome shotgun (WGS) entry which is preliminary data.</text>
</comment>
<evidence type="ECO:0000259" key="10">
    <source>
        <dbReference type="PROSITE" id="PS51508"/>
    </source>
</evidence>
<keyword evidence="12" id="KW-1185">Reference proteome</keyword>
<dbReference type="InterPro" id="IPR014797">
    <property type="entry name" value="CKK_CAMSAP"/>
</dbReference>
<dbReference type="GO" id="GO:0005516">
    <property type="term" value="F:calmodulin binding"/>
    <property type="evidence" value="ECO:0007669"/>
    <property type="project" value="InterPro"/>
</dbReference>
<feature type="compositionally biased region" description="Low complexity" evidence="8">
    <location>
        <begin position="1615"/>
        <end position="1639"/>
    </location>
</feature>
<feature type="compositionally biased region" description="Polar residues" evidence="8">
    <location>
        <begin position="647"/>
        <end position="674"/>
    </location>
</feature>
<feature type="compositionally biased region" description="Low complexity" evidence="8">
    <location>
        <begin position="1711"/>
        <end position="1724"/>
    </location>
</feature>
<feature type="region of interest" description="Disordered" evidence="8">
    <location>
        <begin position="793"/>
        <end position="824"/>
    </location>
</feature>
<dbReference type="PROSITE" id="PS50021">
    <property type="entry name" value="CH"/>
    <property type="match status" value="1"/>
</dbReference>
<accession>A0AAD9K9D5</accession>
<evidence type="ECO:0000256" key="4">
    <source>
        <dbReference type="ARBA" id="ARBA00023054"/>
    </source>
</evidence>
<keyword evidence="3 6" id="KW-0493">Microtubule</keyword>
<feature type="compositionally biased region" description="Low complexity" evidence="8">
    <location>
        <begin position="1196"/>
        <end position="1209"/>
    </location>
</feature>
<feature type="region of interest" description="Disordered" evidence="8">
    <location>
        <begin position="547"/>
        <end position="617"/>
    </location>
</feature>
<dbReference type="FunFam" id="3.10.20.360:FF:000002">
    <property type="entry name" value="Patronin, isoform M"/>
    <property type="match status" value="1"/>
</dbReference>
<dbReference type="PROSITE" id="PS51508">
    <property type="entry name" value="CKK"/>
    <property type="match status" value="1"/>
</dbReference>
<feature type="region of interest" description="Disordered" evidence="8">
    <location>
        <begin position="630"/>
        <end position="760"/>
    </location>
</feature>
<keyword evidence="4 7" id="KW-0175">Coiled coil</keyword>
<feature type="compositionally biased region" description="Low complexity" evidence="8">
    <location>
        <begin position="1119"/>
        <end position="1134"/>
    </location>
</feature>
<feature type="compositionally biased region" description="Polar residues" evidence="8">
    <location>
        <begin position="1380"/>
        <end position="1389"/>
    </location>
</feature>
<dbReference type="InterPro" id="IPR031372">
    <property type="entry name" value="CAMSAP_CC1"/>
</dbReference>
<dbReference type="GO" id="GO:0051011">
    <property type="term" value="F:microtubule minus-end binding"/>
    <property type="evidence" value="ECO:0007669"/>
    <property type="project" value="TreeGrafter"/>
</dbReference>
<feature type="domain" description="Calponin-homology (CH)" evidence="9">
    <location>
        <begin position="162"/>
        <end position="292"/>
    </location>
</feature>
<evidence type="ECO:0000256" key="8">
    <source>
        <dbReference type="SAM" id="MobiDB-lite"/>
    </source>
</evidence>
<dbReference type="InterPro" id="IPR036872">
    <property type="entry name" value="CH_dom_sf"/>
</dbReference>
<feature type="region of interest" description="Disordered" evidence="8">
    <location>
        <begin position="1016"/>
        <end position="1160"/>
    </location>
</feature>
<dbReference type="InterPro" id="IPR032940">
    <property type="entry name" value="CAMSAP"/>
</dbReference>
<evidence type="ECO:0000313" key="12">
    <source>
        <dbReference type="Proteomes" id="UP001208570"/>
    </source>
</evidence>
<sequence length="1866" mass="205707">MEREKHIEPQDVDIPELVPIELYNINQASVKSRARISAYISWLVTKAYGNNVPTDFQEPLCQGNNGESHLKSSVIDGLTSSELYCKTCAQLFKDLNIQWKDPHESAVTDTLLQQRNPFKLSCHLSLIESLMTAWTNELVSVERVVQAVRKFSSFNASSELPFDTEDALLFWMNKVCGTVRHRIGKGELVVADPHHVMVPVMDDLLKDLSDGCCLCVLISFHCPYTLRLQDIALKDPISIADSLYNIDLVRLFCQHYLPEKCFHLTVNDIFHCVGDLKVSFIVLIAELFNWLEVKKISVCSDVRKALQTRNMTDTEDRPCTAKKLTSPSVSVPPVSISNVTKRSFQQTIPGGQADTQLTTDMSGDSPEGQKISLLMPRQPLLPKRLQQGQMNNSEENKNLHQAELAWQESSVNPKQVHQYGSMQSQLTSVTTLSDTSTNTSGQLLGNVSMDSELSIDFTESSVDISEFEDTPRQTPVGPIQKISGTVLAERGHPDYLELESVTPVTSSCLSDHHNSDILHAKTETLVDNQNSDRMNLIKEASSEINARNSYNDYPHSGNPHGGSLNGSNPHSGNPHGGNPHGRNAHAGSSDTGNPRSGNPNPQGTNPGINGNPHRQGIDLPAEKLIPAHLKPAKEKLNNSHTKETESGEATTIRSPTSPSKQPPRSLNITPQVNSIVMGGDDSDGSTPDEDYQTPSTESVPLPGEIQSAQVVKEDAKSQSSLSESTSAEPKRRQFEAFYVDPDSSLSSNIPLGQGARGVTPRTPVTESFTLHDQYHTIESARAAGLPIVDGSAGHRLGELSSGESSDPELQKLRADHRTRETEGSPRLTIGQRPELLTVKVKSEKVQKHKDVESPKTNFAQIKQEKENGDLSSISYGTKNQESGFSLKSQFQKGKAAVKVHKKTTFAALPNQTTWQENAVSATRQRDSNRTCHGDMSPTSSELVDIKMRLEERRRQIENEKRRMEMQWTKQRQRLGKQAFIQVINRGKSETDLNQVKEEEAGRSTKVIDADERLSSLIKSRDEKTPVRPTAIMKGSSAPASREQSLDREQSVPSPAVSKMPKPVRSQTAKVEKAFTTGSSQEKLSRSADSAKELFSEGEPVSSRSQMSPVKCRPKSYHAPDTTRPVPVTTSVSSSKSQPLASKPGLTSSTEKSNLGNYSSSLDRLNSSLSELQGEIMRLSLQQDQIKSLVVHEREPPNTSQSPAPTQTSPSHDDKYYLYPKSAVGEPDIISAKTEAAQPVQAVTQVTQPNAGACVTQPVYAPSQQPAQLTGVQYANQPQPPYATVPSYPTQYTPFVGSHPQPGGMYALPQQFTGIPQPQYQATNVYQTPQMYQQQMPGYSGIPQNHWHPGVPPISHPAPAGQSLYNNNTFQPALQAHTITSVQSPIQRTAGTPDYSPDHHYKAHSGYSSPGHSVMAHTGGHSQLPSSLQSPVQPPDLSSPTTSTPPDTGVMSAPEHLGTDKQYTTAEPHSEGYFVGLDDGGESKPVVGDKAELSRQRGPSEDAHEMPPNSIKITEMSEMEKKRQKIFELQMKRREEQERKRLKKEEEMAKKREEQQAKQEQLERKKAEEKMRREAIFQEYLKRKEQDSGEDEPKVPPPVQKRAHSKSRPKVTRPKSQPAAAAVDDVPAPSPLVVSSTTAPSAPPSQSGDQPGDIRKSPTDDMVGKQTGHVMTFPVAPGNGDQTDTNYQQLAFGGLTHRRPPTPERPTRLFLDNSSDSSSNPSSSDYTGPKLFKKPSQKSNRPIIMNAISHCCLAGTVNTGVKDKVLEIISKSDVKHFVILFRDGGQQFKSLYTYDPEREEVLKIHGVGPKQLTDDMMERFYKYNSGAKSFTEVTSTKHLSATIDAVVIHNHLWQKKTSTTRRAPNQY</sequence>
<reference evidence="11" key="1">
    <citation type="journal article" date="2023" name="Mol. Biol. Evol.">
        <title>Third-Generation Sequencing Reveals the Adaptive Role of the Epigenome in Three Deep-Sea Polychaetes.</title>
        <authorList>
            <person name="Perez M."/>
            <person name="Aroh O."/>
            <person name="Sun Y."/>
            <person name="Lan Y."/>
            <person name="Juniper S.K."/>
            <person name="Young C.R."/>
            <person name="Angers B."/>
            <person name="Qian P.Y."/>
        </authorList>
    </citation>
    <scope>NUCLEOTIDE SEQUENCE</scope>
    <source>
        <strain evidence="11">P08H-3</strain>
    </source>
</reference>
<feature type="region of interest" description="Disordered" evidence="8">
    <location>
        <begin position="1191"/>
        <end position="1214"/>
    </location>
</feature>
<dbReference type="InterPro" id="IPR038209">
    <property type="entry name" value="CKK_dom_sf"/>
</dbReference>
<feature type="compositionally biased region" description="Basic and acidic residues" evidence="8">
    <location>
        <begin position="631"/>
        <end position="645"/>
    </location>
</feature>
<feature type="compositionally biased region" description="Polar residues" evidence="8">
    <location>
        <begin position="588"/>
        <end position="608"/>
    </location>
</feature>
<dbReference type="InterPro" id="IPR011033">
    <property type="entry name" value="PRC_barrel-like_sf"/>
</dbReference>
<feature type="region of interest" description="Disordered" evidence="8">
    <location>
        <begin position="1692"/>
        <end position="1737"/>
    </location>
</feature>
<dbReference type="PANTHER" id="PTHR21595:SF0">
    <property type="entry name" value="PATRONIN"/>
    <property type="match status" value="1"/>
</dbReference>
<name>A0AAD9K9D5_9ANNE</name>
<evidence type="ECO:0000256" key="3">
    <source>
        <dbReference type="ARBA" id="ARBA00022701"/>
    </source>
</evidence>
<feature type="compositionally biased region" description="Basic and acidic residues" evidence="8">
    <location>
        <begin position="1651"/>
        <end position="1662"/>
    </location>
</feature>
<evidence type="ECO:0000256" key="2">
    <source>
        <dbReference type="ARBA" id="ARBA00022490"/>
    </source>
</evidence>
<dbReference type="GO" id="GO:0007026">
    <property type="term" value="P:negative regulation of microtubule depolymerization"/>
    <property type="evidence" value="ECO:0007669"/>
    <property type="project" value="TreeGrafter"/>
</dbReference>
<dbReference type="Proteomes" id="UP001208570">
    <property type="component" value="Unassembled WGS sequence"/>
</dbReference>
<feature type="compositionally biased region" description="Low complexity" evidence="8">
    <location>
        <begin position="717"/>
        <end position="726"/>
    </location>
</feature>
<feature type="compositionally biased region" description="Basic residues" evidence="8">
    <location>
        <begin position="1600"/>
        <end position="1612"/>
    </location>
</feature>
<dbReference type="SMART" id="SM01051">
    <property type="entry name" value="CAMSAP_CKK"/>
    <property type="match status" value="1"/>
</dbReference>
<feature type="compositionally biased region" description="Basic and acidic residues" evidence="8">
    <location>
        <begin position="808"/>
        <end position="823"/>
    </location>
</feature>
<feature type="compositionally biased region" description="Basic and acidic residues" evidence="8">
    <location>
        <begin position="1082"/>
        <end position="1094"/>
    </location>
</feature>
<dbReference type="Pfam" id="PF17095">
    <property type="entry name" value="CAMSAP_CC1"/>
    <property type="match status" value="1"/>
</dbReference>
<evidence type="ECO:0000313" key="11">
    <source>
        <dbReference type="EMBL" id="KAK2167112.1"/>
    </source>
</evidence>
<dbReference type="PANTHER" id="PTHR21595">
    <property type="entry name" value="PATRONIN"/>
    <property type="match status" value="1"/>
</dbReference>
<comment type="similarity">
    <text evidence="6">Belongs to the CAMSAP1 family.</text>
</comment>
<evidence type="ECO:0000256" key="7">
    <source>
        <dbReference type="SAM" id="Coils"/>
    </source>
</evidence>
<dbReference type="Gene3D" id="3.10.20.360">
    <property type="entry name" value="CKK domain"/>
    <property type="match status" value="1"/>
</dbReference>
<keyword evidence="5" id="KW-0206">Cytoskeleton</keyword>
<dbReference type="Pfam" id="PF08683">
    <property type="entry name" value="CAMSAP_CKK"/>
    <property type="match status" value="1"/>
</dbReference>
<dbReference type="GO" id="GO:0036449">
    <property type="term" value="C:microtubule minus-end"/>
    <property type="evidence" value="ECO:0007669"/>
    <property type="project" value="TreeGrafter"/>
</dbReference>
<gene>
    <name evidence="11" type="ORF">LSH36_32g20080</name>
</gene>
<protein>
    <submittedName>
        <fullName evidence="11">Uncharacterized protein</fullName>
    </submittedName>
</protein>